<dbReference type="Proteomes" id="UP000070134">
    <property type="component" value="Chromosome"/>
</dbReference>
<evidence type="ECO:0000313" key="4">
    <source>
        <dbReference type="EMBL" id="AMM33133.1"/>
    </source>
</evidence>
<dbReference type="Pfam" id="PF01844">
    <property type="entry name" value="HNH"/>
    <property type="match status" value="1"/>
</dbReference>
<dbReference type="Pfam" id="PF02720">
    <property type="entry name" value="DUF222"/>
    <property type="match status" value="1"/>
</dbReference>
<evidence type="ECO:0000256" key="1">
    <source>
        <dbReference type="ARBA" id="ARBA00023450"/>
    </source>
</evidence>
<feature type="domain" description="HNH nuclease" evidence="3">
    <location>
        <begin position="378"/>
        <end position="430"/>
    </location>
</feature>
<dbReference type="GO" id="GO:0004519">
    <property type="term" value="F:endonuclease activity"/>
    <property type="evidence" value="ECO:0007669"/>
    <property type="project" value="UniProtKB-KW"/>
</dbReference>
<accession>A0A127A1E4</accession>
<dbReference type="KEGG" id="satk:SA2016_2464"/>
<keyword evidence="4" id="KW-0540">Nuclease</keyword>
<name>A0A127A1E4_9MICC</name>
<evidence type="ECO:0000256" key="2">
    <source>
        <dbReference type="SAM" id="MobiDB-lite"/>
    </source>
</evidence>
<evidence type="ECO:0000313" key="5">
    <source>
        <dbReference type="Proteomes" id="UP000070134"/>
    </source>
</evidence>
<dbReference type="EMBL" id="CP014518">
    <property type="protein sequence ID" value="AMM33133.1"/>
    <property type="molecule type" value="Genomic_DNA"/>
</dbReference>
<dbReference type="AlphaFoldDB" id="A0A127A1E4"/>
<dbReference type="Gene3D" id="1.10.30.50">
    <property type="match status" value="1"/>
</dbReference>
<proteinExistence type="inferred from homology"/>
<feature type="compositionally biased region" description="Basic residues" evidence="2">
    <location>
        <begin position="479"/>
        <end position="492"/>
    </location>
</feature>
<keyword evidence="4" id="KW-0255">Endonuclease</keyword>
<keyword evidence="4" id="KW-0378">Hydrolase</keyword>
<reference evidence="4 5" key="1">
    <citation type="submission" date="2016-02" db="EMBL/GenBank/DDBJ databases">
        <title>Complete genome of Sinomonas atrocyanea KCTC 3377.</title>
        <authorList>
            <person name="Kim K.M."/>
        </authorList>
    </citation>
    <scope>NUCLEOTIDE SEQUENCE [LARGE SCALE GENOMIC DNA]</scope>
    <source>
        <strain evidence="4 5">KCTC 3377</strain>
    </source>
</reference>
<dbReference type="CDD" id="cd00085">
    <property type="entry name" value="HNHc"/>
    <property type="match status" value="1"/>
</dbReference>
<keyword evidence="5" id="KW-1185">Reference proteome</keyword>
<dbReference type="STRING" id="37927.SA2016_2464"/>
<dbReference type="RefSeq" id="WP_066498403.1">
    <property type="nucleotide sequence ID" value="NZ_BJMO01000015.1"/>
</dbReference>
<dbReference type="GO" id="GO:0003676">
    <property type="term" value="F:nucleic acid binding"/>
    <property type="evidence" value="ECO:0007669"/>
    <property type="project" value="InterPro"/>
</dbReference>
<dbReference type="SMART" id="SM00507">
    <property type="entry name" value="HNHc"/>
    <property type="match status" value="1"/>
</dbReference>
<sequence>MGREDIFDWIGDPPVGEPPAPPPWLLAAWAEHDRLEPALSPPARAAARLEQADRLVEALRELDAEEARLAGERERVLGALTAAVGGASTDPLLRADAAGIAASEVAAALKVSQRTARAQVAEALELTADEWSPVLEAMEAGRLPRRRALAIVAAALPVPARRLAAFAAEALAQACPEDPDRIPSQGALGRRLRRLVEEYAAEPLQIRKREAVARRRVDLEPAADGMCWLTAYLPLEVGAAIDTRLEALARSLQTPNESRGIGQLRLDVFADLLRGPGLSPGASAIRCAPGISSGPAAPEEVPHRELGGARTELLVTVPARTLRGDSDDPGEILGYGPVDADAVRLLAADAATWSRMWVDPEDGTPVALGRRRYTPTLAMRRQLGARDATCRFPGCDVPAAATEADHTAEWADGGTTDLANLALLCREHHRLKSLGRWKLRQLTRADDRPPGPAAGTPPGPATGGRCPSRPHTPLPRPRQPARVRRRRSSPGG</sequence>
<comment type="similarity">
    <text evidence="1">Belongs to the Rv1128c/1148c/1588c/1702c/1945/3466 family.</text>
</comment>
<evidence type="ECO:0000259" key="3">
    <source>
        <dbReference type="SMART" id="SM00507"/>
    </source>
</evidence>
<feature type="region of interest" description="Disordered" evidence="2">
    <location>
        <begin position="442"/>
        <end position="492"/>
    </location>
</feature>
<dbReference type="InterPro" id="IPR003870">
    <property type="entry name" value="DUF222"/>
</dbReference>
<protein>
    <submittedName>
        <fullName evidence="4">HNH endonuclease family protein</fullName>
    </submittedName>
</protein>
<gene>
    <name evidence="4" type="ORF">SA2016_2464</name>
</gene>
<dbReference type="InterPro" id="IPR003615">
    <property type="entry name" value="HNH_nuc"/>
</dbReference>
<dbReference type="InterPro" id="IPR002711">
    <property type="entry name" value="HNH"/>
</dbReference>
<feature type="compositionally biased region" description="Pro residues" evidence="2">
    <location>
        <begin position="450"/>
        <end position="460"/>
    </location>
</feature>
<dbReference type="GO" id="GO:0008270">
    <property type="term" value="F:zinc ion binding"/>
    <property type="evidence" value="ECO:0007669"/>
    <property type="project" value="InterPro"/>
</dbReference>
<organism evidence="4 5">
    <name type="scientific">Sinomonas atrocyanea</name>
    <dbReference type="NCBI Taxonomy" id="37927"/>
    <lineage>
        <taxon>Bacteria</taxon>
        <taxon>Bacillati</taxon>
        <taxon>Actinomycetota</taxon>
        <taxon>Actinomycetes</taxon>
        <taxon>Micrococcales</taxon>
        <taxon>Micrococcaceae</taxon>
        <taxon>Sinomonas</taxon>
    </lineage>
</organism>
<dbReference type="OrthoDB" id="5197219at2"/>